<gene>
    <name evidence="2" type="ORF">CJD38_17445</name>
</gene>
<keyword evidence="3" id="KW-1185">Reference proteome</keyword>
<sequence length="189" mass="21630">MSLDDSKLALFLLLGQGAERHLSHRADLVPAQQLLVSDTFDLSEVVPDTVHGAIQAAEAFKLFFVFERYLKDIIIDVLSQDPAVPWWDKLPSDVRTEVESLEVAEDTKSWMALGTRDKSALMTYPQLLRVIDVCWKPHFVDVIRDKSLIQQARVLTHLRNAVAHMTPIPDEELGRIRQVMRDWFRMVAP</sequence>
<dbReference type="Proteomes" id="UP000244248">
    <property type="component" value="Unassembled WGS sequence"/>
</dbReference>
<dbReference type="Pfam" id="PF18731">
    <property type="entry name" value="HEPN_Swt1"/>
    <property type="match status" value="1"/>
</dbReference>
<reference evidence="2 3" key="1">
    <citation type="submission" date="2018-04" db="EMBL/GenBank/DDBJ databases">
        <title>Novel species isolated from glacier.</title>
        <authorList>
            <person name="Liu Q."/>
            <person name="Xin Y.-H."/>
        </authorList>
    </citation>
    <scope>NUCLEOTIDE SEQUENCE [LARGE SCALE GENOMIC DNA]</scope>
    <source>
        <strain evidence="2 3">GT1R17</strain>
    </source>
</reference>
<evidence type="ECO:0000259" key="1">
    <source>
        <dbReference type="Pfam" id="PF18731"/>
    </source>
</evidence>
<proteinExistence type="predicted"/>
<evidence type="ECO:0000313" key="3">
    <source>
        <dbReference type="Proteomes" id="UP000244248"/>
    </source>
</evidence>
<name>A0A2T5MBL1_9GAMM</name>
<protein>
    <recommendedName>
        <fullName evidence="1">Swt1-like HEPN domain-containing protein</fullName>
    </recommendedName>
</protein>
<accession>A0A2T5MBL1</accession>
<dbReference type="RefSeq" id="WP_107941666.1">
    <property type="nucleotide sequence ID" value="NZ_QANS01000008.1"/>
</dbReference>
<dbReference type="EMBL" id="QANS01000008">
    <property type="protein sequence ID" value="PTU29133.1"/>
    <property type="molecule type" value="Genomic_DNA"/>
</dbReference>
<organism evidence="2 3">
    <name type="scientific">Stenotrophobium rhamnosiphilum</name>
    <dbReference type="NCBI Taxonomy" id="2029166"/>
    <lineage>
        <taxon>Bacteria</taxon>
        <taxon>Pseudomonadati</taxon>
        <taxon>Pseudomonadota</taxon>
        <taxon>Gammaproteobacteria</taxon>
        <taxon>Nevskiales</taxon>
        <taxon>Nevskiaceae</taxon>
        <taxon>Stenotrophobium</taxon>
    </lineage>
</organism>
<evidence type="ECO:0000313" key="2">
    <source>
        <dbReference type="EMBL" id="PTU29133.1"/>
    </source>
</evidence>
<dbReference type="InterPro" id="IPR041650">
    <property type="entry name" value="HEPN_Swt1"/>
</dbReference>
<feature type="domain" description="Swt1-like HEPN" evidence="1">
    <location>
        <begin position="61"/>
        <end position="187"/>
    </location>
</feature>
<dbReference type="AlphaFoldDB" id="A0A2T5MBL1"/>
<comment type="caution">
    <text evidence="2">The sequence shown here is derived from an EMBL/GenBank/DDBJ whole genome shotgun (WGS) entry which is preliminary data.</text>
</comment>